<dbReference type="Pfam" id="PF00892">
    <property type="entry name" value="EamA"/>
    <property type="match status" value="2"/>
</dbReference>
<proteinExistence type="predicted"/>
<feature type="transmembrane region" description="Helical" evidence="6">
    <location>
        <begin position="196"/>
        <end position="218"/>
    </location>
</feature>
<keyword evidence="5 6" id="KW-0472">Membrane</keyword>
<dbReference type="InterPro" id="IPR050638">
    <property type="entry name" value="AA-Vitamin_Transporters"/>
</dbReference>
<evidence type="ECO:0000256" key="2">
    <source>
        <dbReference type="ARBA" id="ARBA00022475"/>
    </source>
</evidence>
<dbReference type="EMBL" id="MFJZ01000063">
    <property type="protein sequence ID" value="OGG28920.1"/>
    <property type="molecule type" value="Genomic_DNA"/>
</dbReference>
<dbReference type="InterPro" id="IPR000620">
    <property type="entry name" value="EamA_dom"/>
</dbReference>
<feature type="transmembrane region" description="Helical" evidence="6">
    <location>
        <begin position="75"/>
        <end position="91"/>
    </location>
</feature>
<evidence type="ECO:0000256" key="1">
    <source>
        <dbReference type="ARBA" id="ARBA00004651"/>
    </source>
</evidence>
<dbReference type="PANTHER" id="PTHR32322">
    <property type="entry name" value="INNER MEMBRANE TRANSPORTER"/>
    <property type="match status" value="1"/>
</dbReference>
<keyword evidence="3 6" id="KW-0812">Transmembrane</keyword>
<evidence type="ECO:0000256" key="5">
    <source>
        <dbReference type="ARBA" id="ARBA00023136"/>
    </source>
</evidence>
<feature type="domain" description="EamA" evidence="7">
    <location>
        <begin position="135"/>
        <end position="273"/>
    </location>
</feature>
<name>A0A1F6AW79_9BACT</name>
<dbReference type="STRING" id="1798396.A2973_01285"/>
<feature type="transmembrane region" description="Helical" evidence="6">
    <location>
        <begin position="20"/>
        <end position="40"/>
    </location>
</feature>
<feature type="transmembrane region" description="Helical" evidence="6">
    <location>
        <begin position="230"/>
        <end position="250"/>
    </location>
</feature>
<keyword evidence="4 6" id="KW-1133">Transmembrane helix</keyword>
<comment type="subcellular location">
    <subcellularLocation>
        <location evidence="1">Cell membrane</location>
        <topology evidence="1">Multi-pass membrane protein</topology>
    </subcellularLocation>
</comment>
<feature type="transmembrane region" description="Helical" evidence="6">
    <location>
        <begin position="256"/>
        <end position="278"/>
    </location>
</feature>
<gene>
    <name evidence="8" type="ORF">A2973_01285</name>
</gene>
<protein>
    <recommendedName>
        <fullName evidence="7">EamA domain-containing protein</fullName>
    </recommendedName>
</protein>
<evidence type="ECO:0000259" key="7">
    <source>
        <dbReference type="Pfam" id="PF00892"/>
    </source>
</evidence>
<dbReference type="Proteomes" id="UP000176409">
    <property type="component" value="Unassembled WGS sequence"/>
</dbReference>
<sequence length="288" mass="31435">MIGGGAPLASKILLRELPPMTILFLRLTIMLVILMPLSLTRFRHLWTHRKQLVLLGLFWVGNLSLFIIGIKFTTAIASSIIYLGVPILVLFEERMMNKSKLLLWQVIGIGLGCTGALFVVLESLGTQSGFGTFHGNILLLLAIVSYSFYLTYSKRLSVHVSPLGLTVGALVSGWAVSLVLMVFFDGVTGLVHVPNLSIASWVSLLYVGIFLGVAMYFLNQWGIRHTSAVVAGAMLYVGTFTAWASGVLFLSEKITFLMIAGGALLVVGVFLTSMMPLLTLRKHSMKRG</sequence>
<dbReference type="PANTHER" id="PTHR32322:SF18">
    <property type="entry name" value="S-ADENOSYLMETHIONINE_S-ADENOSYLHOMOCYSTEINE TRANSPORTER"/>
    <property type="match status" value="1"/>
</dbReference>
<feature type="domain" description="EamA" evidence="7">
    <location>
        <begin position="4"/>
        <end position="120"/>
    </location>
</feature>
<accession>A0A1F6AW79</accession>
<dbReference type="AlphaFoldDB" id="A0A1F6AW79"/>
<keyword evidence="2" id="KW-1003">Cell membrane</keyword>
<evidence type="ECO:0000256" key="4">
    <source>
        <dbReference type="ARBA" id="ARBA00022989"/>
    </source>
</evidence>
<dbReference type="InterPro" id="IPR037185">
    <property type="entry name" value="EmrE-like"/>
</dbReference>
<reference evidence="8 9" key="1">
    <citation type="journal article" date="2016" name="Nat. Commun.">
        <title>Thousands of microbial genomes shed light on interconnected biogeochemical processes in an aquifer system.</title>
        <authorList>
            <person name="Anantharaman K."/>
            <person name="Brown C.T."/>
            <person name="Hug L.A."/>
            <person name="Sharon I."/>
            <person name="Castelle C.J."/>
            <person name="Probst A.J."/>
            <person name="Thomas B.C."/>
            <person name="Singh A."/>
            <person name="Wilkins M.J."/>
            <person name="Karaoz U."/>
            <person name="Brodie E.L."/>
            <person name="Williams K.H."/>
            <person name="Hubbard S.S."/>
            <person name="Banfield J.F."/>
        </authorList>
    </citation>
    <scope>NUCLEOTIDE SEQUENCE [LARGE SCALE GENOMIC DNA]</scope>
</reference>
<evidence type="ECO:0000313" key="9">
    <source>
        <dbReference type="Proteomes" id="UP000176409"/>
    </source>
</evidence>
<dbReference type="GO" id="GO:0005886">
    <property type="term" value="C:plasma membrane"/>
    <property type="evidence" value="ECO:0007669"/>
    <property type="project" value="UniProtKB-SubCell"/>
</dbReference>
<evidence type="ECO:0000256" key="3">
    <source>
        <dbReference type="ARBA" id="ARBA00022692"/>
    </source>
</evidence>
<feature type="transmembrane region" description="Helical" evidence="6">
    <location>
        <begin position="52"/>
        <end position="69"/>
    </location>
</feature>
<organism evidence="8 9">
    <name type="scientific">Candidatus Gottesmanbacteria bacterium RIFCSPLOWO2_01_FULL_49_10</name>
    <dbReference type="NCBI Taxonomy" id="1798396"/>
    <lineage>
        <taxon>Bacteria</taxon>
        <taxon>Candidatus Gottesmaniibacteriota</taxon>
    </lineage>
</organism>
<comment type="caution">
    <text evidence="8">The sequence shown here is derived from an EMBL/GenBank/DDBJ whole genome shotgun (WGS) entry which is preliminary data.</text>
</comment>
<feature type="transmembrane region" description="Helical" evidence="6">
    <location>
        <begin position="103"/>
        <end position="121"/>
    </location>
</feature>
<feature type="transmembrane region" description="Helical" evidence="6">
    <location>
        <begin position="163"/>
        <end position="184"/>
    </location>
</feature>
<dbReference type="SUPFAM" id="SSF103481">
    <property type="entry name" value="Multidrug resistance efflux transporter EmrE"/>
    <property type="match status" value="2"/>
</dbReference>
<evidence type="ECO:0000256" key="6">
    <source>
        <dbReference type="SAM" id="Phobius"/>
    </source>
</evidence>
<evidence type="ECO:0000313" key="8">
    <source>
        <dbReference type="EMBL" id="OGG28920.1"/>
    </source>
</evidence>
<feature type="transmembrane region" description="Helical" evidence="6">
    <location>
        <begin position="133"/>
        <end position="151"/>
    </location>
</feature>